<proteinExistence type="predicted"/>
<dbReference type="Pfam" id="PF09694">
    <property type="entry name" value="Gcw_chp"/>
    <property type="match status" value="1"/>
</dbReference>
<evidence type="ECO:0000313" key="2">
    <source>
        <dbReference type="EMBL" id="QJE74183.1"/>
    </source>
</evidence>
<dbReference type="InterPro" id="IPR010239">
    <property type="entry name" value="CHP02001"/>
</dbReference>
<keyword evidence="3" id="KW-1185">Reference proteome</keyword>
<dbReference type="NCBIfam" id="TIGR02001">
    <property type="entry name" value="gcw_chp"/>
    <property type="match status" value="1"/>
</dbReference>
<keyword evidence="1" id="KW-0732">Signal</keyword>
<reference evidence="2" key="1">
    <citation type="submission" date="2020-04" db="EMBL/GenBank/DDBJ databases">
        <title>A desert anoxygenic phototrophic bacterium fixes CO2 using RubisCO under aerobic conditions.</title>
        <authorList>
            <person name="Tang K."/>
        </authorList>
    </citation>
    <scope>NUCLEOTIDE SEQUENCE [LARGE SCALE GENOMIC DNA]</scope>
    <source>
        <strain evidence="2">MIMtkB3</strain>
    </source>
</reference>
<dbReference type="AlphaFoldDB" id="A0A858RAM4"/>
<organism evidence="2 3">
    <name type="scientific">Aerophototrophica crusticola</name>
    <dbReference type="NCBI Taxonomy" id="1709002"/>
    <lineage>
        <taxon>Bacteria</taxon>
        <taxon>Pseudomonadati</taxon>
        <taxon>Pseudomonadota</taxon>
        <taxon>Alphaproteobacteria</taxon>
        <taxon>Rhodospirillales</taxon>
        <taxon>Rhodospirillaceae</taxon>
        <taxon>Aerophototrophica</taxon>
    </lineage>
</organism>
<evidence type="ECO:0000313" key="3">
    <source>
        <dbReference type="Proteomes" id="UP000501891"/>
    </source>
</evidence>
<feature type="chain" id="PRO_5033043115" description="Porin domain-containing protein" evidence="1">
    <location>
        <begin position="24"/>
        <end position="234"/>
    </location>
</feature>
<name>A0A858RAM4_9PROT</name>
<evidence type="ECO:0008006" key="4">
    <source>
        <dbReference type="Google" id="ProtNLM"/>
    </source>
</evidence>
<sequence>MTLSRLLASAAAGAILFAGAAQAEPITFSGTVAGTTDYVFRGISQTDEDPAIQAGITVSHESGFFVGAWGSNVDDDFIPGSNVELDLLAGYSNEVGDLAYSFIGTWYTYPGQDDGIEANYFELGFTPSYTIDKVKLTGQVWWSPEYAGTAGGNSWYFNGGAALAATDDISLYANVGYSTFEELPDYWDWQVGVAYTWESLTFDVKYTDTNEKFVGPSGRVISDERVVGTVTFAF</sequence>
<feature type="signal peptide" evidence="1">
    <location>
        <begin position="1"/>
        <end position="23"/>
    </location>
</feature>
<dbReference type="Proteomes" id="UP000501891">
    <property type="component" value="Chromosome"/>
</dbReference>
<dbReference type="EMBL" id="CP051775">
    <property type="protein sequence ID" value="QJE74183.1"/>
    <property type="molecule type" value="Genomic_DNA"/>
</dbReference>
<gene>
    <name evidence="2" type="ORF">HHL28_14815</name>
</gene>
<evidence type="ECO:0000256" key="1">
    <source>
        <dbReference type="SAM" id="SignalP"/>
    </source>
</evidence>
<dbReference type="KEGG" id="acru:HHL28_14815"/>
<accession>A0A858RAM4</accession>
<protein>
    <recommendedName>
        <fullName evidence="4">Porin domain-containing protein</fullName>
    </recommendedName>
</protein>